<dbReference type="Pfam" id="PF09713">
    <property type="entry name" value="A_thal_3526"/>
    <property type="match status" value="1"/>
</dbReference>
<evidence type="ECO:0000313" key="1">
    <source>
        <dbReference type="EnsemblPlants" id="Solyc00g280110.2.1"/>
    </source>
</evidence>
<name>A0A494GAB3_SOLLC</name>
<organism evidence="1">
    <name type="scientific">Solanum lycopersicum</name>
    <name type="common">Tomato</name>
    <name type="synonym">Lycopersicon esculentum</name>
    <dbReference type="NCBI Taxonomy" id="4081"/>
    <lineage>
        <taxon>Eukaryota</taxon>
        <taxon>Viridiplantae</taxon>
        <taxon>Streptophyta</taxon>
        <taxon>Embryophyta</taxon>
        <taxon>Tracheophyta</taxon>
        <taxon>Spermatophyta</taxon>
        <taxon>Magnoliopsida</taxon>
        <taxon>eudicotyledons</taxon>
        <taxon>Gunneridae</taxon>
        <taxon>Pentapetalae</taxon>
        <taxon>asterids</taxon>
        <taxon>lamiids</taxon>
        <taxon>Solanales</taxon>
        <taxon>Solanaceae</taxon>
        <taxon>Solanoideae</taxon>
        <taxon>Solaneae</taxon>
        <taxon>Solanum</taxon>
        <taxon>Solanum subgen. Lycopersicon</taxon>
    </lineage>
</organism>
<accession>A0A494GAB3</accession>
<dbReference type="AlphaFoldDB" id="A0A494GAB3"/>
<dbReference type="InterPro" id="IPR006476">
    <property type="entry name" value="CHP01589_pln"/>
</dbReference>
<dbReference type="Gramene" id="Solyc00g280110.2.1">
    <property type="protein sequence ID" value="Solyc00g280110.2.1"/>
    <property type="gene ID" value="Solyc00g280110.2"/>
</dbReference>
<dbReference type="NCBIfam" id="TIGR01589">
    <property type="entry name" value="A_thal_3526"/>
    <property type="match status" value="1"/>
</dbReference>
<sequence>MSNDHSSASYIHMVQHLIEKCLIYKMTKEECMEALSKHANIKPVITATG</sequence>
<dbReference type="PANTHER" id="PTHR31871:SF61">
    <property type="entry name" value="OS06G0705300 PROTEIN"/>
    <property type="match status" value="1"/>
</dbReference>
<dbReference type="PANTHER" id="PTHR31871">
    <property type="entry name" value="OS02G0137100 PROTEIN"/>
    <property type="match status" value="1"/>
</dbReference>
<protein>
    <submittedName>
        <fullName evidence="1">Uncharacterized protein</fullName>
    </submittedName>
</protein>
<proteinExistence type="predicted"/>
<dbReference type="PaxDb" id="4081-Solyc00g280110.1.1"/>
<dbReference type="Proteomes" id="UP000004994">
    <property type="component" value="Unassembled WGS sequence"/>
</dbReference>
<dbReference type="InParanoid" id="A0A494GAB3"/>
<dbReference type="STRING" id="4081.A0A494GAB3"/>
<dbReference type="EnsemblPlants" id="Solyc00g280110.2.1">
    <property type="protein sequence ID" value="Solyc00g280110.2.1"/>
    <property type="gene ID" value="Solyc00g280110.2"/>
</dbReference>
<reference evidence="1" key="1">
    <citation type="journal article" date="2012" name="Nature">
        <title>The tomato genome sequence provides insights into fleshy fruit evolution.</title>
        <authorList>
            <consortium name="Tomato Genome Consortium"/>
        </authorList>
    </citation>
    <scope>NUCLEOTIDE SEQUENCE [LARGE SCALE GENOMIC DNA]</scope>
    <source>
        <strain evidence="1">cv. Heinz 1706</strain>
    </source>
</reference>
<keyword evidence="2" id="KW-1185">Reference proteome</keyword>
<reference evidence="1" key="2">
    <citation type="submission" date="2019-04" db="UniProtKB">
        <authorList>
            <consortium name="EnsemblPlants"/>
        </authorList>
    </citation>
    <scope>IDENTIFICATION</scope>
    <source>
        <strain evidence="1">cv. Heinz 1706</strain>
    </source>
</reference>
<evidence type="ECO:0000313" key="2">
    <source>
        <dbReference type="Proteomes" id="UP000004994"/>
    </source>
</evidence>